<dbReference type="Gene3D" id="1.25.40.10">
    <property type="entry name" value="Tetratricopeptide repeat domain"/>
    <property type="match status" value="1"/>
</dbReference>
<dbReference type="InterPro" id="IPR011990">
    <property type="entry name" value="TPR-like_helical_dom_sf"/>
</dbReference>
<gene>
    <name evidence="1" type="ORF">OHK93_004731</name>
</gene>
<name>A0AA43U1W5_9LECA</name>
<accession>A0AA43U1W5</accession>
<organism evidence="1 2">
    <name type="scientific">Ramalina farinacea</name>
    <dbReference type="NCBI Taxonomy" id="258253"/>
    <lineage>
        <taxon>Eukaryota</taxon>
        <taxon>Fungi</taxon>
        <taxon>Dikarya</taxon>
        <taxon>Ascomycota</taxon>
        <taxon>Pezizomycotina</taxon>
        <taxon>Lecanoromycetes</taxon>
        <taxon>OSLEUM clade</taxon>
        <taxon>Lecanoromycetidae</taxon>
        <taxon>Lecanorales</taxon>
        <taxon>Lecanorineae</taxon>
        <taxon>Ramalinaceae</taxon>
        <taxon>Ramalina</taxon>
    </lineage>
</organism>
<evidence type="ECO:0000313" key="1">
    <source>
        <dbReference type="EMBL" id="MDI1492947.1"/>
    </source>
</evidence>
<protein>
    <submittedName>
        <fullName evidence="1">Uncharacterized protein</fullName>
    </submittedName>
</protein>
<comment type="caution">
    <text evidence="1">The sequence shown here is derived from an EMBL/GenBank/DDBJ whole genome shotgun (WGS) entry which is preliminary data.</text>
</comment>
<evidence type="ECO:0000313" key="2">
    <source>
        <dbReference type="Proteomes" id="UP001161017"/>
    </source>
</evidence>
<keyword evidence="2" id="KW-1185">Reference proteome</keyword>
<reference evidence="1" key="1">
    <citation type="journal article" date="2023" name="Genome Biol. Evol.">
        <title>First Whole Genome Sequence and Flow Cytometry Genome Size Data for the Lichen-Forming Fungus Ramalina farinacea (Ascomycota).</title>
        <authorList>
            <person name="Llewellyn T."/>
            <person name="Mian S."/>
            <person name="Hill R."/>
            <person name="Leitch I.J."/>
            <person name="Gaya E."/>
        </authorList>
    </citation>
    <scope>NUCLEOTIDE SEQUENCE</scope>
    <source>
        <strain evidence="1">LIQ254RAFAR</strain>
    </source>
</reference>
<dbReference type="Proteomes" id="UP001161017">
    <property type="component" value="Unassembled WGS sequence"/>
</dbReference>
<sequence>MTTAEGESHAPPGLLTLPPEIREHVYSLILRSANNRNQPEDEDEGPFYTYDFSILRVNRLIHHEASKIFNDNIFVKITTPWTEAIPHVNSEGKVAVVTTGRPATDFQNFHLRVLIDTPDLAQWRQPPPDSYSMITTLEDLPAFTRIWYFSNLNNNRQLNPHLQLRLDLKNPYTPDEPVTKSLQTKLLMPFGQVKDLESTQFEYCGHSFFPNCPVYPSIRTAVLEEQAKPAPTPEECIEQTLVHKKVGNELFAKKAYTEALQTYFKAFESMHIYISGRKREIHCDGYYGEELRSGTHKGQYAHYVRMTLRVQLVANVVYTYLQLEEWAEAFFWGKRSIRLFRASMEGTDHIGGNGWDNWVGQSVGMAFAAKKEMGKLFYRTALAGRRLVPQSKSDYSWEGTGREELDALMRAAGAYLPEDQTVQAEVKALELRNLVRSSGS</sequence>
<dbReference type="EMBL" id="JAPUFD010000022">
    <property type="protein sequence ID" value="MDI1492947.1"/>
    <property type="molecule type" value="Genomic_DNA"/>
</dbReference>
<dbReference type="AlphaFoldDB" id="A0AA43U1W5"/>
<proteinExistence type="predicted"/>